<gene>
    <name evidence="2" type="ORF">RHGRI_034131</name>
</gene>
<evidence type="ECO:0000256" key="1">
    <source>
        <dbReference type="SAM" id="MobiDB-lite"/>
    </source>
</evidence>
<dbReference type="AlphaFoldDB" id="A0AAV6HZE4"/>
<sequence length="104" mass="11448">MKSSTPSHRCSLSRRRSGTLSSRDFGNGNSRSGMSLLYGSPCSILPVGACEASKSSTLHGGFYCLLPIQARRVIAVVARYRRPGQLEYKAFSIFVREDKLCRCV</sequence>
<evidence type="ECO:0000313" key="2">
    <source>
        <dbReference type="EMBL" id="KAG5521801.1"/>
    </source>
</evidence>
<organism evidence="2 3">
    <name type="scientific">Rhododendron griersonianum</name>
    <dbReference type="NCBI Taxonomy" id="479676"/>
    <lineage>
        <taxon>Eukaryota</taxon>
        <taxon>Viridiplantae</taxon>
        <taxon>Streptophyta</taxon>
        <taxon>Embryophyta</taxon>
        <taxon>Tracheophyta</taxon>
        <taxon>Spermatophyta</taxon>
        <taxon>Magnoliopsida</taxon>
        <taxon>eudicotyledons</taxon>
        <taxon>Gunneridae</taxon>
        <taxon>Pentapetalae</taxon>
        <taxon>asterids</taxon>
        <taxon>Ericales</taxon>
        <taxon>Ericaceae</taxon>
        <taxon>Ericoideae</taxon>
        <taxon>Rhodoreae</taxon>
        <taxon>Rhododendron</taxon>
    </lineage>
</organism>
<name>A0AAV6HZE4_9ERIC</name>
<evidence type="ECO:0000313" key="3">
    <source>
        <dbReference type="Proteomes" id="UP000823749"/>
    </source>
</evidence>
<proteinExistence type="predicted"/>
<comment type="caution">
    <text evidence="2">The sequence shown here is derived from an EMBL/GenBank/DDBJ whole genome shotgun (WGS) entry which is preliminary data.</text>
</comment>
<protein>
    <submittedName>
        <fullName evidence="2">Uncharacterized protein</fullName>
    </submittedName>
</protein>
<reference evidence="2" key="1">
    <citation type="submission" date="2020-08" db="EMBL/GenBank/DDBJ databases">
        <title>Plant Genome Project.</title>
        <authorList>
            <person name="Zhang R.-G."/>
        </authorList>
    </citation>
    <scope>NUCLEOTIDE SEQUENCE</scope>
    <source>
        <strain evidence="2">WSP0</strain>
        <tissue evidence="2">Leaf</tissue>
    </source>
</reference>
<keyword evidence="3" id="KW-1185">Reference proteome</keyword>
<accession>A0AAV6HZE4</accession>
<dbReference type="EMBL" id="JACTNZ010000012">
    <property type="protein sequence ID" value="KAG5521801.1"/>
    <property type="molecule type" value="Genomic_DNA"/>
</dbReference>
<dbReference type="Proteomes" id="UP000823749">
    <property type="component" value="Chromosome 12"/>
</dbReference>
<feature type="region of interest" description="Disordered" evidence="1">
    <location>
        <begin position="1"/>
        <end position="31"/>
    </location>
</feature>